<dbReference type="EMBL" id="CP080095">
    <property type="protein sequence ID" value="QYD69692.1"/>
    <property type="molecule type" value="Genomic_DNA"/>
</dbReference>
<evidence type="ECO:0000313" key="5">
    <source>
        <dbReference type="Proteomes" id="UP000826462"/>
    </source>
</evidence>
<protein>
    <submittedName>
        <fullName evidence="4">BON domain-containing protein</fullName>
    </submittedName>
</protein>
<keyword evidence="5" id="KW-1185">Reference proteome</keyword>
<feature type="compositionally biased region" description="Low complexity" evidence="1">
    <location>
        <begin position="42"/>
        <end position="57"/>
    </location>
</feature>
<dbReference type="PROSITE" id="PS50914">
    <property type="entry name" value="BON"/>
    <property type="match status" value="1"/>
</dbReference>
<accession>A0ABX8UL07</accession>
<dbReference type="PROSITE" id="PS51318">
    <property type="entry name" value="TAT"/>
    <property type="match status" value="1"/>
</dbReference>
<feature type="region of interest" description="Disordered" evidence="1">
    <location>
        <begin position="42"/>
        <end position="67"/>
    </location>
</feature>
<dbReference type="InterPro" id="IPR006311">
    <property type="entry name" value="TAT_signal"/>
</dbReference>
<dbReference type="Proteomes" id="UP000826462">
    <property type="component" value="Chromosome 1"/>
</dbReference>
<evidence type="ECO:0000256" key="1">
    <source>
        <dbReference type="SAM" id="MobiDB-lite"/>
    </source>
</evidence>
<keyword evidence="2" id="KW-0732">Signal</keyword>
<proteinExistence type="predicted"/>
<feature type="domain" description="BON" evidence="3">
    <location>
        <begin position="67"/>
        <end position="134"/>
    </location>
</feature>
<name>A0ABX8UL07_9BURK</name>
<gene>
    <name evidence="4" type="ORF">KZJ38_04845</name>
</gene>
<organism evidence="4 5">
    <name type="scientific">Paraburkholderia edwinii</name>
    <dbReference type="NCBI Taxonomy" id="2861782"/>
    <lineage>
        <taxon>Bacteria</taxon>
        <taxon>Pseudomonadati</taxon>
        <taxon>Pseudomonadota</taxon>
        <taxon>Betaproteobacteria</taxon>
        <taxon>Burkholderiales</taxon>
        <taxon>Burkholderiaceae</taxon>
        <taxon>Paraburkholderia</taxon>
    </lineage>
</organism>
<reference evidence="4 5" key="1">
    <citation type="submission" date="2021-07" db="EMBL/GenBank/DDBJ databases">
        <title>Paraburkholderia edwinii protects Aspergillus sp. from phenazines by acting as a toxin sponge.</title>
        <authorList>
            <person name="Dahlstrom K.M."/>
            <person name="Newman D.K."/>
        </authorList>
    </citation>
    <scope>NUCLEOTIDE SEQUENCE [LARGE SCALE GENOMIC DNA]</scope>
    <source>
        <strain evidence="4 5">Pe01</strain>
    </source>
</reference>
<evidence type="ECO:0000313" key="4">
    <source>
        <dbReference type="EMBL" id="QYD69692.1"/>
    </source>
</evidence>
<feature type="signal peptide" evidence="2">
    <location>
        <begin position="1"/>
        <end position="35"/>
    </location>
</feature>
<sequence>MSQTKSSRKLVATCATIACAAAVAAASIFSDTAFAQDAQAASSAQTAPAAQAEQPASHPSRASLRHANHKLEREVRIALTHAKIDTTDILIRAKGSKVALIGAVPDQNMIQSASEIAGKVAGVTAVQNLLILRPESDD</sequence>
<dbReference type="Gene3D" id="3.30.1340.30">
    <property type="match status" value="1"/>
</dbReference>
<dbReference type="RefSeq" id="WP_219799031.1">
    <property type="nucleotide sequence ID" value="NZ_CP080095.1"/>
</dbReference>
<dbReference type="Pfam" id="PF04972">
    <property type="entry name" value="BON"/>
    <property type="match status" value="1"/>
</dbReference>
<evidence type="ECO:0000256" key="2">
    <source>
        <dbReference type="SAM" id="SignalP"/>
    </source>
</evidence>
<feature type="chain" id="PRO_5047113607" evidence="2">
    <location>
        <begin position="36"/>
        <end position="138"/>
    </location>
</feature>
<evidence type="ECO:0000259" key="3">
    <source>
        <dbReference type="PROSITE" id="PS50914"/>
    </source>
</evidence>
<dbReference type="InterPro" id="IPR007055">
    <property type="entry name" value="BON_dom"/>
</dbReference>